<dbReference type="PANTHER" id="PTHR11005">
    <property type="entry name" value="LYSOSOMAL ACID LIPASE-RELATED"/>
    <property type="match status" value="1"/>
</dbReference>
<dbReference type="SUPFAM" id="SSF53474">
    <property type="entry name" value="alpha/beta-Hydrolases"/>
    <property type="match status" value="1"/>
</dbReference>
<name>A0AAW2HT66_9NEOP</name>
<gene>
    <name evidence="1" type="ORF">PYX00_005748</name>
</gene>
<comment type="caution">
    <text evidence="1">The sequence shown here is derived from an EMBL/GenBank/DDBJ whole genome shotgun (WGS) entry which is preliminary data.</text>
</comment>
<dbReference type="AlphaFoldDB" id="A0AAW2HT66"/>
<reference evidence="1" key="1">
    <citation type="journal article" date="2024" name="Gigascience">
        <title>Chromosome-level genome of the poultry shaft louse Menopon gallinae provides insight into the host-switching and adaptive evolution of parasitic lice.</title>
        <authorList>
            <person name="Xu Y."/>
            <person name="Ma L."/>
            <person name="Liu S."/>
            <person name="Liang Y."/>
            <person name="Liu Q."/>
            <person name="He Z."/>
            <person name="Tian L."/>
            <person name="Duan Y."/>
            <person name="Cai W."/>
            <person name="Li H."/>
            <person name="Song F."/>
        </authorList>
    </citation>
    <scope>NUCLEOTIDE SEQUENCE</scope>
    <source>
        <strain evidence="1">Cailab_2023a</strain>
    </source>
</reference>
<proteinExistence type="predicted"/>
<sequence length="125" mass="14877">MPMIISRFTTGMSAKEYIHLLQFRESDKFRQFDYGKKGNLKVYRQSEPPSFNISQVQVPTYLYYGPNDLFVSERDLFKFALQLPNLKGLYRIPFAKFNHIDYMWAKVANTLLYPNLMNVIDQYNK</sequence>
<dbReference type="EMBL" id="JARGDH010000003">
    <property type="protein sequence ID" value="KAL0272957.1"/>
    <property type="molecule type" value="Genomic_DNA"/>
</dbReference>
<evidence type="ECO:0000313" key="1">
    <source>
        <dbReference type="EMBL" id="KAL0272957.1"/>
    </source>
</evidence>
<organism evidence="1">
    <name type="scientific">Menopon gallinae</name>
    <name type="common">poultry shaft louse</name>
    <dbReference type="NCBI Taxonomy" id="328185"/>
    <lineage>
        <taxon>Eukaryota</taxon>
        <taxon>Metazoa</taxon>
        <taxon>Ecdysozoa</taxon>
        <taxon>Arthropoda</taxon>
        <taxon>Hexapoda</taxon>
        <taxon>Insecta</taxon>
        <taxon>Pterygota</taxon>
        <taxon>Neoptera</taxon>
        <taxon>Paraneoptera</taxon>
        <taxon>Psocodea</taxon>
        <taxon>Troctomorpha</taxon>
        <taxon>Phthiraptera</taxon>
        <taxon>Amblycera</taxon>
        <taxon>Menoponidae</taxon>
        <taxon>Menopon</taxon>
    </lineage>
</organism>
<dbReference type="InterPro" id="IPR029058">
    <property type="entry name" value="AB_hydrolase_fold"/>
</dbReference>
<protein>
    <submittedName>
        <fullName evidence="1">Uncharacterized protein</fullName>
    </submittedName>
</protein>
<accession>A0AAW2HT66</accession>
<dbReference type="Gene3D" id="3.40.50.1820">
    <property type="entry name" value="alpha/beta hydrolase"/>
    <property type="match status" value="1"/>
</dbReference>